<reference evidence="1 2" key="1">
    <citation type="submission" date="2019-10" db="EMBL/GenBank/DDBJ databases">
        <title>Whole genome shotgun sequence of Acrocarpospora corrugata NBRC 13972.</title>
        <authorList>
            <person name="Ichikawa N."/>
            <person name="Kimura A."/>
            <person name="Kitahashi Y."/>
            <person name="Komaki H."/>
            <person name="Oguchi A."/>
        </authorList>
    </citation>
    <scope>NUCLEOTIDE SEQUENCE [LARGE SCALE GENOMIC DNA]</scope>
    <source>
        <strain evidence="1 2">NBRC 13972</strain>
    </source>
</reference>
<keyword evidence="2" id="KW-1185">Reference proteome</keyword>
<organism evidence="1 2">
    <name type="scientific">Acrocarpospora corrugata</name>
    <dbReference type="NCBI Taxonomy" id="35763"/>
    <lineage>
        <taxon>Bacteria</taxon>
        <taxon>Bacillati</taxon>
        <taxon>Actinomycetota</taxon>
        <taxon>Actinomycetes</taxon>
        <taxon>Streptosporangiales</taxon>
        <taxon>Streptosporangiaceae</taxon>
        <taxon>Acrocarpospora</taxon>
    </lineage>
</organism>
<dbReference type="EMBL" id="BLAD01000101">
    <property type="protein sequence ID" value="GES05473.1"/>
    <property type="molecule type" value="Genomic_DNA"/>
</dbReference>
<proteinExistence type="predicted"/>
<evidence type="ECO:0000313" key="1">
    <source>
        <dbReference type="EMBL" id="GES05473.1"/>
    </source>
</evidence>
<name>A0A5M3WED5_9ACTN</name>
<evidence type="ECO:0000313" key="2">
    <source>
        <dbReference type="Proteomes" id="UP000334990"/>
    </source>
</evidence>
<dbReference type="Proteomes" id="UP000334990">
    <property type="component" value="Unassembled WGS sequence"/>
</dbReference>
<sequence length="123" mass="13574">MIGSVAEQLAANREQLATLGPARLAPRLLDDATVNRIKEVFGVQRDDMWLWQETGRRWQAETLTPQQRTLVDRYEALVTEFAASNAEILALADELAAGTIETVMAKSDLELGIEAVLRGLGPR</sequence>
<protein>
    <submittedName>
        <fullName evidence="1">Uncharacterized protein</fullName>
    </submittedName>
</protein>
<accession>A0A5M3WED5</accession>
<dbReference type="OrthoDB" id="3534775at2"/>
<gene>
    <name evidence="1" type="ORF">Acor_75410</name>
</gene>
<dbReference type="RefSeq" id="WP_155341464.1">
    <property type="nucleotide sequence ID" value="NZ_BAAABN010000015.1"/>
</dbReference>
<comment type="caution">
    <text evidence="1">The sequence shown here is derived from an EMBL/GenBank/DDBJ whole genome shotgun (WGS) entry which is preliminary data.</text>
</comment>
<dbReference type="AlphaFoldDB" id="A0A5M3WED5"/>